<dbReference type="RefSeq" id="WP_156972008.1">
    <property type="nucleotide sequence ID" value="NZ_CDRZ01000008.1"/>
</dbReference>
<dbReference type="EC" id="1.8.1.4" evidence="10"/>
<keyword evidence="11" id="KW-1185">Reference proteome</keyword>
<evidence type="ECO:0000313" key="11">
    <source>
        <dbReference type="Proteomes" id="UP000046155"/>
    </source>
</evidence>
<dbReference type="EC" id="1.2.1.25" evidence="10"/>
<evidence type="ECO:0000256" key="6">
    <source>
        <dbReference type="ARBA" id="ARBA00023027"/>
    </source>
</evidence>
<keyword evidence="3" id="KW-0285">Flavoprotein</keyword>
<comment type="similarity">
    <text evidence="2">Belongs to the class-I pyridine nucleotide-disulfide oxidoreductase family.</text>
</comment>
<name>A0A0B7MGU2_9FIRM</name>
<dbReference type="InterPro" id="IPR012999">
    <property type="entry name" value="Pyr_OxRdtase_I_AS"/>
</dbReference>
<evidence type="ECO:0000313" key="10">
    <source>
        <dbReference type="EMBL" id="CEO87448.1"/>
    </source>
</evidence>
<keyword evidence="4" id="KW-0274">FAD</keyword>
<dbReference type="PANTHER" id="PTHR22912:SF217">
    <property type="entry name" value="DIHYDROLIPOYL DEHYDROGENASE"/>
    <property type="match status" value="1"/>
</dbReference>
<accession>A0A0B7MGU2</accession>
<evidence type="ECO:0000256" key="7">
    <source>
        <dbReference type="ARBA" id="ARBA00023157"/>
    </source>
</evidence>
<dbReference type="PRINTS" id="PR00411">
    <property type="entry name" value="PNDRDTASEI"/>
</dbReference>
<evidence type="ECO:0000256" key="3">
    <source>
        <dbReference type="ARBA" id="ARBA00022630"/>
    </source>
</evidence>
<dbReference type="AlphaFoldDB" id="A0A0B7MGU2"/>
<evidence type="ECO:0000256" key="5">
    <source>
        <dbReference type="ARBA" id="ARBA00023002"/>
    </source>
</evidence>
<feature type="domain" description="FAD/NAD(P)-binding" evidence="9">
    <location>
        <begin position="2"/>
        <end position="71"/>
    </location>
</feature>
<evidence type="ECO:0000256" key="8">
    <source>
        <dbReference type="ARBA" id="ARBA00023284"/>
    </source>
</evidence>
<dbReference type="PANTHER" id="PTHR22912">
    <property type="entry name" value="DISULFIDE OXIDOREDUCTASE"/>
    <property type="match status" value="1"/>
</dbReference>
<evidence type="ECO:0000256" key="2">
    <source>
        <dbReference type="ARBA" id="ARBA00007532"/>
    </source>
</evidence>
<keyword evidence="8" id="KW-0676">Redox-active center</keyword>
<reference evidence="11" key="1">
    <citation type="submission" date="2015-01" db="EMBL/GenBank/DDBJ databases">
        <authorList>
            <person name="Manzoor Shahid"/>
            <person name="Zubair Saima"/>
        </authorList>
    </citation>
    <scope>NUCLEOTIDE SEQUENCE [LARGE SCALE GENOMIC DNA]</scope>
    <source>
        <strain evidence="11">Sp3</strain>
    </source>
</reference>
<proteinExistence type="inferred from homology"/>
<dbReference type="PROSITE" id="PS00076">
    <property type="entry name" value="PYRIDINE_REDOX_1"/>
    <property type="match status" value="1"/>
</dbReference>
<keyword evidence="7" id="KW-1015">Disulfide bond</keyword>
<dbReference type="Pfam" id="PF07992">
    <property type="entry name" value="Pyr_redox_2"/>
    <property type="match status" value="1"/>
</dbReference>
<dbReference type="InterPro" id="IPR050151">
    <property type="entry name" value="Class-I_Pyr_Nuc-Dis_Oxidored"/>
</dbReference>
<dbReference type="Proteomes" id="UP000046155">
    <property type="component" value="Unassembled WGS sequence"/>
</dbReference>
<gene>
    <name evidence="10" type="primary">lpdA</name>
    <name evidence="10" type="ORF">SSCH_1050018</name>
</gene>
<dbReference type="InterPro" id="IPR023753">
    <property type="entry name" value="FAD/NAD-binding_dom"/>
</dbReference>
<evidence type="ECO:0000256" key="1">
    <source>
        <dbReference type="ARBA" id="ARBA00001974"/>
    </source>
</evidence>
<dbReference type="GO" id="GO:0050660">
    <property type="term" value="F:flavin adenine dinucleotide binding"/>
    <property type="evidence" value="ECO:0007669"/>
    <property type="project" value="TreeGrafter"/>
</dbReference>
<comment type="cofactor">
    <cofactor evidence="1">
        <name>FAD</name>
        <dbReference type="ChEBI" id="CHEBI:57692"/>
    </cofactor>
</comment>
<dbReference type="GO" id="GO:0006103">
    <property type="term" value="P:2-oxoglutarate metabolic process"/>
    <property type="evidence" value="ECO:0007669"/>
    <property type="project" value="TreeGrafter"/>
</dbReference>
<dbReference type="SUPFAM" id="SSF51905">
    <property type="entry name" value="FAD/NAD(P)-binding domain"/>
    <property type="match status" value="1"/>
</dbReference>
<keyword evidence="6" id="KW-0520">NAD</keyword>
<organism evidence="10 11">
    <name type="scientific">Syntrophaceticus schinkii</name>
    <dbReference type="NCBI Taxonomy" id="499207"/>
    <lineage>
        <taxon>Bacteria</taxon>
        <taxon>Bacillati</taxon>
        <taxon>Bacillota</taxon>
        <taxon>Clostridia</taxon>
        <taxon>Thermoanaerobacterales</taxon>
        <taxon>Thermoanaerobacterales Family III. Incertae Sedis</taxon>
        <taxon>Syntrophaceticus</taxon>
    </lineage>
</organism>
<protein>
    <submittedName>
        <fullName evidence="10">Dihydrolipoyl dehydrogenase (Part 1)</fullName>
        <ecNumber evidence="10">1.2.1.25</ecNumber>
        <ecNumber evidence="10">1.8.1.4</ecNumber>
    </submittedName>
</protein>
<keyword evidence="5 10" id="KW-0560">Oxidoreductase</keyword>
<evidence type="ECO:0000256" key="4">
    <source>
        <dbReference type="ARBA" id="ARBA00022827"/>
    </source>
</evidence>
<dbReference type="GO" id="GO:0004148">
    <property type="term" value="F:dihydrolipoyl dehydrogenase (NADH) activity"/>
    <property type="evidence" value="ECO:0007669"/>
    <property type="project" value="UniProtKB-EC"/>
</dbReference>
<dbReference type="InterPro" id="IPR036188">
    <property type="entry name" value="FAD/NAD-bd_sf"/>
</dbReference>
<dbReference type="Gene3D" id="3.50.50.60">
    <property type="entry name" value="FAD/NAD(P)-binding domain"/>
    <property type="match status" value="1"/>
</dbReference>
<evidence type="ECO:0000259" key="9">
    <source>
        <dbReference type="Pfam" id="PF07992"/>
    </source>
</evidence>
<dbReference type="EMBL" id="CDRZ01000008">
    <property type="protein sequence ID" value="CEO87448.1"/>
    <property type="molecule type" value="Genomic_DNA"/>
</dbReference>
<sequence>MKDLIVIGGGPGGYVAAIRASQLGMNVLLVEKDALGGTCLNRGCIPTKAYYQNASVLRTLGRLRDFNAAAENITFDMAGHDNRKNQNRIRSGVWNRGSC</sequence>
<dbReference type="OrthoDB" id="9807946at2"/>